<organism evidence="1 2">
    <name type="scientific">Photobacterium proteolyticum</name>
    <dbReference type="NCBI Taxonomy" id="1903952"/>
    <lineage>
        <taxon>Bacteria</taxon>
        <taxon>Pseudomonadati</taxon>
        <taxon>Pseudomonadota</taxon>
        <taxon>Gammaproteobacteria</taxon>
        <taxon>Vibrionales</taxon>
        <taxon>Vibrionaceae</taxon>
        <taxon>Photobacterium</taxon>
    </lineage>
</organism>
<dbReference type="Proteomes" id="UP000186905">
    <property type="component" value="Unassembled WGS sequence"/>
</dbReference>
<protein>
    <submittedName>
        <fullName evidence="1">Uncharacterized protein</fullName>
    </submittedName>
</protein>
<keyword evidence="2" id="KW-1185">Reference proteome</keyword>
<dbReference type="OrthoDB" id="5899368at2"/>
<dbReference type="InterPro" id="IPR011990">
    <property type="entry name" value="TPR-like_helical_dom_sf"/>
</dbReference>
<evidence type="ECO:0000313" key="1">
    <source>
        <dbReference type="EMBL" id="OLQ77765.1"/>
    </source>
</evidence>
<dbReference type="EMBL" id="MJIL01000060">
    <property type="protein sequence ID" value="OLQ77765.1"/>
    <property type="molecule type" value="Genomic_DNA"/>
</dbReference>
<dbReference type="SUPFAM" id="SSF48452">
    <property type="entry name" value="TPR-like"/>
    <property type="match status" value="1"/>
</dbReference>
<proteinExistence type="predicted"/>
<dbReference type="RefSeq" id="WP_075763443.1">
    <property type="nucleotide sequence ID" value="NZ_MJIL01000060.1"/>
</dbReference>
<gene>
    <name evidence="1" type="ORF">BIT28_05385</name>
</gene>
<dbReference type="AlphaFoldDB" id="A0A1Q9GSS5"/>
<name>A0A1Q9GSS5_9GAMM</name>
<sequence length="163" mass="18933">MKLEQCWQHYTKAEELIQQGHWPEAYYLYNDVLSHLPNYIHHAVSCPNTKPCQFACMLDGYRNACINQSEILNHLGRKDEAFTLLSHTYNYFQFLALESHTIVQAIHTVLSNHSENLFLHISAFCTAQGNADWMQELANVQKSHHHFHQLQHSASLMQSGRLN</sequence>
<reference evidence="1 2" key="1">
    <citation type="submission" date="2016-09" db="EMBL/GenBank/DDBJ databases">
        <title>Photobacterium proteolyticum sp. nov. a protease producing bacterium isolated from ocean sediments of Laizhou Bay.</title>
        <authorList>
            <person name="Li Y."/>
        </authorList>
    </citation>
    <scope>NUCLEOTIDE SEQUENCE [LARGE SCALE GENOMIC DNA]</scope>
    <source>
        <strain evidence="1 2">13-12</strain>
    </source>
</reference>
<evidence type="ECO:0000313" key="2">
    <source>
        <dbReference type="Proteomes" id="UP000186905"/>
    </source>
</evidence>
<accession>A0A1Q9GSS5</accession>
<comment type="caution">
    <text evidence="1">The sequence shown here is derived from an EMBL/GenBank/DDBJ whole genome shotgun (WGS) entry which is preliminary data.</text>
</comment>
<dbReference type="STRING" id="1903952.BIT28_05385"/>